<accession>A0ACB5UJ27</accession>
<name>A0ACB5UJ27_9FIRM</name>
<reference evidence="1" key="1">
    <citation type="submission" date="2023-09" db="EMBL/GenBank/DDBJ databases">
        <title>Vallitalea sediminicola and Vallitalea maricola sp. nov., anaerobic bacteria isolated from marine sediment.</title>
        <authorList>
            <person name="Hirano S."/>
            <person name="Maeda A."/>
            <person name="Terahara T."/>
            <person name="Mori K."/>
            <person name="Hamada M."/>
            <person name="Matsumoto R."/>
            <person name="Kobayashi T."/>
        </authorList>
    </citation>
    <scope>NUCLEOTIDE SEQUENCE</scope>
    <source>
        <strain evidence="1">AN17-2</strain>
    </source>
</reference>
<evidence type="ECO:0000313" key="1">
    <source>
        <dbReference type="EMBL" id="GMQ62937.1"/>
    </source>
</evidence>
<dbReference type="Proteomes" id="UP001374599">
    <property type="component" value="Unassembled WGS sequence"/>
</dbReference>
<organism evidence="1 2">
    <name type="scientific">Vallitalea maricola</name>
    <dbReference type="NCBI Taxonomy" id="3074433"/>
    <lineage>
        <taxon>Bacteria</taxon>
        <taxon>Bacillati</taxon>
        <taxon>Bacillota</taxon>
        <taxon>Clostridia</taxon>
        <taxon>Lachnospirales</taxon>
        <taxon>Vallitaleaceae</taxon>
        <taxon>Vallitalea</taxon>
    </lineage>
</organism>
<gene>
    <name evidence="1" type="primary">thiT</name>
    <name evidence="1" type="ORF">AN2V17_21690</name>
</gene>
<comment type="caution">
    <text evidence="1">The sequence shown here is derived from an EMBL/GenBank/DDBJ whole genome shotgun (WGS) entry which is preliminary data.</text>
</comment>
<proteinExistence type="predicted"/>
<sequence length="223" mass="24335">MFQEFQNAISSGELQNIITSTLGQIIIVVVALLLLTIVVAVGSKSKTMKTKELVYSAIAIAIAIVLSQIKIFRLPQGGSITPFSMLFIVLIGYWFGTTQGVICGITYGLLQLIIDPWVVHPAQLLLDYPIAFGALGLSGLFRKSQNGLMKGLFIGAFGRFICHFLTGVIFFASYAAEVNMDPTLYSMAYNISYIAVEVFLTVILLFLPPVDDAIKQLKRSAIS</sequence>
<protein>
    <submittedName>
        <fullName evidence="1">Energy-coupled thiamine transporter ThiT</fullName>
    </submittedName>
</protein>
<keyword evidence="2" id="KW-1185">Reference proteome</keyword>
<dbReference type="EMBL" id="BTPU01000031">
    <property type="protein sequence ID" value="GMQ62937.1"/>
    <property type="molecule type" value="Genomic_DNA"/>
</dbReference>
<evidence type="ECO:0000313" key="2">
    <source>
        <dbReference type="Proteomes" id="UP001374599"/>
    </source>
</evidence>